<dbReference type="InterPro" id="IPR001650">
    <property type="entry name" value="Helicase_C-like"/>
</dbReference>
<dbReference type="InterPro" id="IPR000629">
    <property type="entry name" value="RNA-helicase_DEAD-box_CS"/>
</dbReference>
<dbReference type="Proteomes" id="UP001412239">
    <property type="component" value="Unassembled WGS sequence"/>
</dbReference>
<dbReference type="SMART" id="SM01178">
    <property type="entry name" value="DUF4217"/>
    <property type="match status" value="1"/>
</dbReference>
<dbReference type="InterPro" id="IPR011545">
    <property type="entry name" value="DEAD/DEAH_box_helicase_dom"/>
</dbReference>
<keyword evidence="4 15" id="KW-0547">Nucleotide-binding</keyword>
<name>A0A292PPE8_9PEZI</name>
<keyword evidence="6 15" id="KW-0347">Helicase</keyword>
<feature type="compositionally biased region" description="Basic and acidic residues" evidence="17">
    <location>
        <begin position="565"/>
        <end position="576"/>
    </location>
</feature>
<dbReference type="PROSITE" id="PS51195">
    <property type="entry name" value="Q_MOTIF"/>
    <property type="match status" value="1"/>
</dbReference>
<evidence type="ECO:0000256" key="7">
    <source>
        <dbReference type="ARBA" id="ARBA00022840"/>
    </source>
</evidence>
<feature type="compositionally biased region" description="Low complexity" evidence="17">
    <location>
        <begin position="13"/>
        <end position="26"/>
    </location>
</feature>
<dbReference type="SMART" id="SM00490">
    <property type="entry name" value="HELICc"/>
    <property type="match status" value="1"/>
</dbReference>
<dbReference type="GO" id="GO:0003724">
    <property type="term" value="F:RNA helicase activity"/>
    <property type="evidence" value="ECO:0007669"/>
    <property type="project" value="UniProtKB-EC"/>
</dbReference>
<evidence type="ECO:0000259" key="20">
    <source>
        <dbReference type="PROSITE" id="PS51195"/>
    </source>
</evidence>
<comment type="catalytic activity">
    <reaction evidence="16">
        <text>ATP + H2O = ADP + phosphate + H(+)</text>
        <dbReference type="Rhea" id="RHEA:13065"/>
        <dbReference type="ChEBI" id="CHEBI:15377"/>
        <dbReference type="ChEBI" id="CHEBI:15378"/>
        <dbReference type="ChEBI" id="CHEBI:30616"/>
        <dbReference type="ChEBI" id="CHEBI:43474"/>
        <dbReference type="ChEBI" id="CHEBI:456216"/>
        <dbReference type="EC" id="3.6.4.13"/>
    </reaction>
</comment>
<evidence type="ECO:0000256" key="10">
    <source>
        <dbReference type="ARBA" id="ARBA00023242"/>
    </source>
</evidence>
<keyword evidence="22" id="KW-1185">Reference proteome</keyword>
<dbReference type="PANTHER" id="PTHR24031">
    <property type="entry name" value="RNA HELICASE"/>
    <property type="match status" value="1"/>
</dbReference>
<reference evidence="21" key="1">
    <citation type="submission" date="2015-10" db="EMBL/GenBank/DDBJ databases">
        <authorList>
            <person name="Regsiter A."/>
            <person name="william w."/>
        </authorList>
    </citation>
    <scope>NUCLEOTIDE SEQUENCE</scope>
    <source>
        <strain evidence="21">Montdore</strain>
    </source>
</reference>
<dbReference type="SUPFAM" id="SSF52540">
    <property type="entry name" value="P-loop containing nucleoside triphosphate hydrolases"/>
    <property type="match status" value="2"/>
</dbReference>
<evidence type="ECO:0000256" key="15">
    <source>
        <dbReference type="RuleBase" id="RU000492"/>
    </source>
</evidence>
<evidence type="ECO:0000256" key="4">
    <source>
        <dbReference type="ARBA" id="ARBA00022741"/>
    </source>
</evidence>
<feature type="domain" description="Helicase ATP-binding" evidence="18">
    <location>
        <begin position="78"/>
        <end position="261"/>
    </location>
</feature>
<evidence type="ECO:0000313" key="22">
    <source>
        <dbReference type="Proteomes" id="UP001412239"/>
    </source>
</evidence>
<dbReference type="Pfam" id="PF13959">
    <property type="entry name" value="CTE_SPB4"/>
    <property type="match status" value="1"/>
</dbReference>
<feature type="short sequence motif" description="Q motif" evidence="14">
    <location>
        <begin position="47"/>
        <end position="75"/>
    </location>
</feature>
<feature type="compositionally biased region" description="Basic and acidic residues" evidence="17">
    <location>
        <begin position="588"/>
        <end position="597"/>
    </location>
</feature>
<dbReference type="PROSITE" id="PS51194">
    <property type="entry name" value="HELICASE_CTER"/>
    <property type="match status" value="1"/>
</dbReference>
<dbReference type="Pfam" id="PF00271">
    <property type="entry name" value="Helicase_C"/>
    <property type="match status" value="1"/>
</dbReference>
<comment type="subunit">
    <text evidence="13">Component of pre-60S ribosomal complexes.</text>
</comment>
<gene>
    <name evidence="21" type="ORF">GSTUAT00007422001</name>
</gene>
<dbReference type="CDD" id="cd18787">
    <property type="entry name" value="SF2_C_DEAD"/>
    <property type="match status" value="1"/>
</dbReference>
<comment type="subcellular location">
    <subcellularLocation>
        <location evidence="1">Nucleus</location>
        <location evidence="1">Nucleolus</location>
    </subcellularLocation>
</comment>
<evidence type="ECO:0000256" key="12">
    <source>
        <dbReference type="ARBA" id="ARBA00038002"/>
    </source>
</evidence>
<evidence type="ECO:0000256" key="6">
    <source>
        <dbReference type="ARBA" id="ARBA00022806"/>
    </source>
</evidence>
<dbReference type="AlphaFoldDB" id="A0A292PPE8"/>
<accession>A0A292PPE8</accession>
<evidence type="ECO:0000256" key="13">
    <source>
        <dbReference type="ARBA" id="ARBA00038757"/>
    </source>
</evidence>
<evidence type="ECO:0000256" key="16">
    <source>
        <dbReference type="RuleBase" id="RU365068"/>
    </source>
</evidence>
<dbReference type="SMART" id="SM00487">
    <property type="entry name" value="DEXDc"/>
    <property type="match status" value="1"/>
</dbReference>
<evidence type="ECO:0000256" key="8">
    <source>
        <dbReference type="ARBA" id="ARBA00022884"/>
    </source>
</evidence>
<dbReference type="InterPro" id="IPR025313">
    <property type="entry name" value="SPB4-like_CTE"/>
</dbReference>
<dbReference type="InterPro" id="IPR014014">
    <property type="entry name" value="RNA_helicase_DEAD_Q_motif"/>
</dbReference>
<keyword evidence="9" id="KW-0175">Coiled coil</keyword>
<proteinExistence type="inferred from homology"/>
<comment type="domain">
    <text evidence="16">The Q motif is unique to and characteristic of the DEAD box family of RNA helicases and controls ATP binding and hydrolysis.</text>
</comment>
<dbReference type="EC" id="3.6.4.13" evidence="16"/>
<evidence type="ECO:0000256" key="9">
    <source>
        <dbReference type="ARBA" id="ARBA00023054"/>
    </source>
</evidence>
<dbReference type="Pfam" id="PF00270">
    <property type="entry name" value="DEAD"/>
    <property type="match status" value="1"/>
</dbReference>
<dbReference type="GO" id="GO:0003723">
    <property type="term" value="F:RNA binding"/>
    <property type="evidence" value="ECO:0007669"/>
    <property type="project" value="UniProtKB-UniRule"/>
</dbReference>
<keyword evidence="5 15" id="KW-0378">Hydrolase</keyword>
<dbReference type="Gene3D" id="3.40.50.300">
    <property type="entry name" value="P-loop containing nucleotide triphosphate hydrolases"/>
    <property type="match status" value="2"/>
</dbReference>
<evidence type="ECO:0000259" key="18">
    <source>
        <dbReference type="PROSITE" id="PS51192"/>
    </source>
</evidence>
<sequence>MPSKKNAKKRALPTMAATSTPALPSSSPSPPTEPAASSPPTNDPQSWTSLNPPLSPWLHTALQTLSFERMTPVQASTIPLFLGNKDVVVEAVTGSGKTLSYLLPLIQRLSSAERRRHHIGGIVIIPTRELAGQIFSVLSSLLQFQPSSGTAGLKVQLLRGGDGDARSDLQAFLRDGPDILVCTPGRLEELLGSRYVVVSGETFEMLVLDEADRLLDLGFSEVLAGIMARLPKQRRTGLFSASVTEAVVGGLVRSGLRNPVKVVVKVKEREVERRVPVSLENNYIIATPPSRYPHIQHILATTTPQPQKSIIYLQTCASVDLHIALFPLFIPKEYTLLPLHGHQSPPQRKRNFTAFLTSTNPTILLTTDLAARGLDIPEVDLVLQLDPPTDPKVFLHRCGRAARAGRRGRAILFLSPGREEEYISFLSIRKTPVTPFPSHSPLELSGTTKSIIDRFRKRTAGDKALHDKALKATVSHVRAYSKHATASIFRVQELDWKGLAEAFGILWMPRMPELKGVKVELGVEGVERDSLGYMDGKREAARLARVVEGEKVRKGRGRSEAWSGKAREKVAREMRREKRRKKRTAGMSDERKAKEEEWRELVEEVKKERAERGLEKTGDVGGWFEDMI</sequence>
<evidence type="ECO:0000259" key="19">
    <source>
        <dbReference type="PROSITE" id="PS51194"/>
    </source>
</evidence>
<dbReference type="CDD" id="cd17960">
    <property type="entry name" value="DEADc_DDX55"/>
    <property type="match status" value="1"/>
</dbReference>
<organism evidence="21 22">
    <name type="scientific">Tuber aestivum</name>
    <name type="common">summer truffle</name>
    <dbReference type="NCBI Taxonomy" id="59557"/>
    <lineage>
        <taxon>Eukaryota</taxon>
        <taxon>Fungi</taxon>
        <taxon>Dikarya</taxon>
        <taxon>Ascomycota</taxon>
        <taxon>Pezizomycotina</taxon>
        <taxon>Pezizomycetes</taxon>
        <taxon>Pezizales</taxon>
        <taxon>Tuberaceae</taxon>
        <taxon>Tuber</taxon>
    </lineage>
</organism>
<keyword evidence="8 16" id="KW-0694">RNA-binding</keyword>
<evidence type="ECO:0000256" key="17">
    <source>
        <dbReference type="SAM" id="MobiDB-lite"/>
    </source>
</evidence>
<dbReference type="GO" id="GO:0005524">
    <property type="term" value="F:ATP binding"/>
    <property type="evidence" value="ECO:0007669"/>
    <property type="project" value="UniProtKB-UniRule"/>
</dbReference>
<comment type="similarity">
    <text evidence="12">Belongs to the DEAD box helicase family. DDX55/SPB4 subfamily.</text>
</comment>
<dbReference type="PROSITE" id="PS00039">
    <property type="entry name" value="DEAD_ATP_HELICASE"/>
    <property type="match status" value="1"/>
</dbReference>
<evidence type="ECO:0000256" key="2">
    <source>
        <dbReference type="ARBA" id="ARBA00022517"/>
    </source>
</evidence>
<dbReference type="GO" id="GO:0005730">
    <property type="term" value="C:nucleolus"/>
    <property type="evidence" value="ECO:0007669"/>
    <property type="project" value="UniProtKB-SubCell"/>
</dbReference>
<dbReference type="GO" id="GO:0006364">
    <property type="term" value="P:rRNA processing"/>
    <property type="evidence" value="ECO:0007669"/>
    <property type="project" value="UniProtKB-KW"/>
</dbReference>
<keyword evidence="10" id="KW-0539">Nucleus</keyword>
<evidence type="ECO:0000313" key="21">
    <source>
        <dbReference type="EMBL" id="CUS08488.1"/>
    </source>
</evidence>
<keyword evidence="2" id="KW-0690">Ribosome biogenesis</keyword>
<evidence type="ECO:0000256" key="1">
    <source>
        <dbReference type="ARBA" id="ARBA00004604"/>
    </source>
</evidence>
<protein>
    <recommendedName>
        <fullName evidence="16">ATP-dependent RNA helicase</fullName>
        <ecNumber evidence="16">3.6.4.13</ecNumber>
    </recommendedName>
</protein>
<feature type="domain" description="Helicase C-terminal" evidence="19">
    <location>
        <begin position="294"/>
        <end position="448"/>
    </location>
</feature>
<dbReference type="InterPro" id="IPR014001">
    <property type="entry name" value="Helicase_ATP-bd"/>
</dbReference>
<comment type="function">
    <text evidence="11">ATP-binding RNA helicase involved in the biogenesis of 60S ribosomal subunits. Binds 90S pre-ribosomal particles and dissociates from pre-60S ribosomal particles after processing of 27SB pre-rRNA. Required for the normal formation of 18S rRNA through the processing of pre-rRNAs at sites A0, A1 and A2, and the normal formation of 25S and 5.8S rRNAs through the processing of pre-rRNAs at sites C1 and C2.</text>
</comment>
<feature type="region of interest" description="Disordered" evidence="17">
    <location>
        <begin position="557"/>
        <end position="597"/>
    </location>
</feature>
<keyword evidence="3" id="KW-0698">rRNA processing</keyword>
<evidence type="ECO:0000256" key="11">
    <source>
        <dbReference type="ARBA" id="ARBA00037566"/>
    </source>
</evidence>
<evidence type="ECO:0000256" key="14">
    <source>
        <dbReference type="PROSITE-ProRule" id="PRU00552"/>
    </source>
</evidence>
<comment type="function">
    <text evidence="16">RNA helicase.</text>
</comment>
<dbReference type="Pfam" id="PF23681">
    <property type="entry name" value="CTT_SPB4"/>
    <property type="match status" value="1"/>
</dbReference>
<feature type="domain" description="DEAD-box RNA helicase Q" evidence="20">
    <location>
        <begin position="47"/>
        <end position="75"/>
    </location>
</feature>
<keyword evidence="7 15" id="KW-0067">ATP-binding</keyword>
<dbReference type="EMBL" id="LN891130">
    <property type="protein sequence ID" value="CUS08488.1"/>
    <property type="molecule type" value="Genomic_DNA"/>
</dbReference>
<dbReference type="InterPro" id="IPR056330">
    <property type="entry name" value="CTT_SPB4"/>
</dbReference>
<evidence type="ECO:0000256" key="3">
    <source>
        <dbReference type="ARBA" id="ARBA00022552"/>
    </source>
</evidence>
<feature type="compositionally biased region" description="Basic residues" evidence="17">
    <location>
        <begin position="1"/>
        <end position="11"/>
    </location>
</feature>
<feature type="region of interest" description="Disordered" evidence="17">
    <location>
        <begin position="1"/>
        <end position="50"/>
    </location>
</feature>
<dbReference type="GO" id="GO:0016887">
    <property type="term" value="F:ATP hydrolysis activity"/>
    <property type="evidence" value="ECO:0007669"/>
    <property type="project" value="RHEA"/>
</dbReference>
<evidence type="ECO:0000256" key="5">
    <source>
        <dbReference type="ARBA" id="ARBA00022801"/>
    </source>
</evidence>
<dbReference type="PROSITE" id="PS51192">
    <property type="entry name" value="HELICASE_ATP_BIND_1"/>
    <property type="match status" value="1"/>
</dbReference>
<dbReference type="InterPro" id="IPR027417">
    <property type="entry name" value="P-loop_NTPase"/>
</dbReference>